<protein>
    <submittedName>
        <fullName evidence="2">Uncharacterized protein</fullName>
    </submittedName>
</protein>
<proteinExistence type="predicted"/>
<keyword evidence="1" id="KW-0472">Membrane</keyword>
<keyword evidence="1" id="KW-1133">Transmembrane helix</keyword>
<dbReference type="RefSeq" id="WP_179780345.1">
    <property type="nucleotide sequence ID" value="NZ_JACCHK010000001.1"/>
</dbReference>
<evidence type="ECO:0000256" key="1">
    <source>
        <dbReference type="SAM" id="Phobius"/>
    </source>
</evidence>
<dbReference type="AlphaFoldDB" id="A0A7Y9X0J9"/>
<feature type="transmembrane region" description="Helical" evidence="1">
    <location>
        <begin position="26"/>
        <end position="47"/>
    </location>
</feature>
<evidence type="ECO:0000313" key="2">
    <source>
        <dbReference type="EMBL" id="NYH42579.1"/>
    </source>
</evidence>
<keyword evidence="1" id="KW-0812">Transmembrane</keyword>
<reference evidence="2 3" key="1">
    <citation type="submission" date="2020-07" db="EMBL/GenBank/DDBJ databases">
        <title>Sequencing the genomes of 1000 actinobacteria strains.</title>
        <authorList>
            <person name="Klenk H.-P."/>
        </authorList>
    </citation>
    <scope>NUCLEOTIDE SEQUENCE [LARGE SCALE GENOMIC DNA]</scope>
    <source>
        <strain evidence="2 3">DSM 45876</strain>
    </source>
</reference>
<gene>
    <name evidence="2" type="ORF">HNR22_002306</name>
</gene>
<feature type="transmembrane region" description="Helical" evidence="1">
    <location>
        <begin position="53"/>
        <end position="72"/>
    </location>
</feature>
<sequence length="90" mass="9084">MDGMPGSGDELLDWETMTKKVTTRRVTLAIGGALIAVGFTVVIGAIFVAPFGIFLGQLIAVAGGLILGRVLLPGRTSGGAGGTAPRADDE</sequence>
<dbReference type="EMBL" id="JACCHK010000001">
    <property type="protein sequence ID" value="NYH42579.1"/>
    <property type="molecule type" value="Genomic_DNA"/>
</dbReference>
<comment type="caution">
    <text evidence="2">The sequence shown here is derived from an EMBL/GenBank/DDBJ whole genome shotgun (WGS) entry which is preliminary data.</text>
</comment>
<evidence type="ECO:0000313" key="3">
    <source>
        <dbReference type="Proteomes" id="UP000523545"/>
    </source>
</evidence>
<accession>A0A7Y9X0J9</accession>
<keyword evidence="3" id="KW-1185">Reference proteome</keyword>
<name>A0A7Y9X0J9_9ACTN</name>
<organism evidence="2 3">
    <name type="scientific">Micromonospora jinlongensis</name>
    <dbReference type="NCBI Taxonomy" id="1287877"/>
    <lineage>
        <taxon>Bacteria</taxon>
        <taxon>Bacillati</taxon>
        <taxon>Actinomycetota</taxon>
        <taxon>Actinomycetes</taxon>
        <taxon>Micromonosporales</taxon>
        <taxon>Micromonosporaceae</taxon>
        <taxon>Micromonospora</taxon>
    </lineage>
</organism>
<dbReference type="Proteomes" id="UP000523545">
    <property type="component" value="Unassembled WGS sequence"/>
</dbReference>